<feature type="domain" description="Peptidase M16 N-terminal" evidence="3">
    <location>
        <begin position="22"/>
        <end position="158"/>
    </location>
</feature>
<accession>A0A9D1AGQ3</accession>
<dbReference type="Gene3D" id="3.30.830.10">
    <property type="entry name" value="Metalloenzyme, LuxS/M16 peptidase-like"/>
    <property type="match status" value="2"/>
</dbReference>
<dbReference type="Pfam" id="PF05193">
    <property type="entry name" value="Peptidase_M16_C"/>
    <property type="match status" value="1"/>
</dbReference>
<dbReference type="InterPro" id="IPR001431">
    <property type="entry name" value="Pept_M16_Zn_BS"/>
</dbReference>
<comment type="caution">
    <text evidence="5">The sequence shown here is derived from an EMBL/GenBank/DDBJ whole genome shotgun (WGS) entry which is preliminary data.</text>
</comment>
<dbReference type="Pfam" id="PF00675">
    <property type="entry name" value="Peptidase_M16"/>
    <property type="match status" value="1"/>
</dbReference>
<dbReference type="InterPro" id="IPR011249">
    <property type="entry name" value="Metalloenz_LuxS/M16"/>
</dbReference>
<dbReference type="InterPro" id="IPR050361">
    <property type="entry name" value="MPP/UQCRC_Complex"/>
</dbReference>
<evidence type="ECO:0000259" key="3">
    <source>
        <dbReference type="Pfam" id="PF00675"/>
    </source>
</evidence>
<dbReference type="PROSITE" id="PS00143">
    <property type="entry name" value="INSULINASE"/>
    <property type="match status" value="1"/>
</dbReference>
<proteinExistence type="inferred from homology"/>
<evidence type="ECO:0000256" key="1">
    <source>
        <dbReference type="ARBA" id="ARBA00007261"/>
    </source>
</evidence>
<evidence type="ECO:0000256" key="2">
    <source>
        <dbReference type="RuleBase" id="RU004447"/>
    </source>
</evidence>
<reference evidence="5" key="1">
    <citation type="submission" date="2020-10" db="EMBL/GenBank/DDBJ databases">
        <authorList>
            <person name="Gilroy R."/>
        </authorList>
    </citation>
    <scope>NUCLEOTIDE SEQUENCE</scope>
    <source>
        <strain evidence="5">ChiW25-3613</strain>
    </source>
</reference>
<evidence type="ECO:0000313" key="6">
    <source>
        <dbReference type="Proteomes" id="UP000824179"/>
    </source>
</evidence>
<dbReference type="GO" id="GO:0006508">
    <property type="term" value="P:proteolysis"/>
    <property type="evidence" value="ECO:0007669"/>
    <property type="project" value="InterPro"/>
</dbReference>
<protein>
    <submittedName>
        <fullName evidence="5">Insulinase family protein</fullName>
    </submittedName>
</protein>
<gene>
    <name evidence="5" type="ORF">IAB90_03490</name>
</gene>
<dbReference type="InterPro" id="IPR011765">
    <property type="entry name" value="Pept_M16_N"/>
</dbReference>
<feature type="domain" description="Peptidase M16 C-terminal" evidence="4">
    <location>
        <begin position="166"/>
        <end position="339"/>
    </location>
</feature>
<dbReference type="GO" id="GO:0046872">
    <property type="term" value="F:metal ion binding"/>
    <property type="evidence" value="ECO:0007669"/>
    <property type="project" value="InterPro"/>
</dbReference>
<reference evidence="5" key="2">
    <citation type="journal article" date="2021" name="PeerJ">
        <title>Extensive microbial diversity within the chicken gut microbiome revealed by metagenomics and culture.</title>
        <authorList>
            <person name="Gilroy R."/>
            <person name="Ravi A."/>
            <person name="Getino M."/>
            <person name="Pursley I."/>
            <person name="Horton D.L."/>
            <person name="Alikhan N.F."/>
            <person name="Baker D."/>
            <person name="Gharbi K."/>
            <person name="Hall N."/>
            <person name="Watson M."/>
            <person name="Adriaenssens E.M."/>
            <person name="Foster-Nyarko E."/>
            <person name="Jarju S."/>
            <person name="Secka A."/>
            <person name="Antonio M."/>
            <person name="Oren A."/>
            <person name="Chaudhuri R.R."/>
            <person name="La Ragione R."/>
            <person name="Hildebrand F."/>
            <person name="Pallen M.J."/>
        </authorList>
    </citation>
    <scope>NUCLEOTIDE SEQUENCE</scope>
    <source>
        <strain evidence="5">ChiW25-3613</strain>
    </source>
</reference>
<sequence>MVHYKQLKNGIRLVVKRMEGLMSVSMGVLVGTGAYVESEREDGISHFIEHMMFKGTKTRSAFAISDEMDRIGAQMNAFTGKDLTCYYAKSTTDNAAKAFEILADLFLNSIFPAEEIKREKGVIIEEINMNEDTPDDLCLDLLGEAYYGREGYGRNILGKRENVSGFTADDVKAYMKSRYTADNIVISMAGNIDIALAEELAERYFASVPASEKDERKVEALAKHNSLVKYKDIEQIHIAIGYPSVKRYDKFYDATLVMNSVLGGSMSSRLFQTVREKLGLAYTVYSYSTAYADTGTLVVYAGVNAGNYKKSVDAIYKCIEEIKRKDLTEEEFIRGKEQLKSSSIFAQESTSSQMLLYGKELIYSGKLYDFEDRIEKVNAVTMDDVFNAIDIGFDESRMAAAVVGKVDKPLEI</sequence>
<dbReference type="InterPro" id="IPR007863">
    <property type="entry name" value="Peptidase_M16_C"/>
</dbReference>
<dbReference type="PANTHER" id="PTHR11851:SF49">
    <property type="entry name" value="MITOCHONDRIAL-PROCESSING PEPTIDASE SUBUNIT ALPHA"/>
    <property type="match status" value="1"/>
</dbReference>
<dbReference type="EMBL" id="DVHB01000062">
    <property type="protein sequence ID" value="HIR39426.1"/>
    <property type="molecule type" value="Genomic_DNA"/>
</dbReference>
<dbReference type="GO" id="GO:0004222">
    <property type="term" value="F:metalloendopeptidase activity"/>
    <property type="evidence" value="ECO:0007669"/>
    <property type="project" value="InterPro"/>
</dbReference>
<comment type="similarity">
    <text evidence="1 2">Belongs to the peptidase M16 family.</text>
</comment>
<evidence type="ECO:0000313" key="5">
    <source>
        <dbReference type="EMBL" id="HIR39426.1"/>
    </source>
</evidence>
<dbReference type="PANTHER" id="PTHR11851">
    <property type="entry name" value="METALLOPROTEASE"/>
    <property type="match status" value="1"/>
</dbReference>
<dbReference type="Proteomes" id="UP000824179">
    <property type="component" value="Unassembled WGS sequence"/>
</dbReference>
<dbReference type="SUPFAM" id="SSF63411">
    <property type="entry name" value="LuxS/MPP-like metallohydrolase"/>
    <property type="match status" value="2"/>
</dbReference>
<evidence type="ECO:0000259" key="4">
    <source>
        <dbReference type="Pfam" id="PF05193"/>
    </source>
</evidence>
<dbReference type="AlphaFoldDB" id="A0A9D1AGQ3"/>
<name>A0A9D1AGQ3_9FIRM</name>
<organism evidence="5 6">
    <name type="scientific">Candidatus Coproplasma stercoripullorum</name>
    <dbReference type="NCBI Taxonomy" id="2840751"/>
    <lineage>
        <taxon>Bacteria</taxon>
        <taxon>Bacillati</taxon>
        <taxon>Bacillota</taxon>
        <taxon>Clostridia</taxon>
        <taxon>Eubacteriales</taxon>
        <taxon>Candidatus Coproplasma</taxon>
    </lineage>
</organism>